<keyword evidence="2" id="KW-1185">Reference proteome</keyword>
<reference evidence="1" key="1">
    <citation type="submission" date="2019-10" db="EMBL/GenBank/DDBJ databases">
        <authorList>
            <consortium name="DOE Joint Genome Institute"/>
            <person name="Kuo A."/>
            <person name="Miyauchi S."/>
            <person name="Kiss E."/>
            <person name="Drula E."/>
            <person name="Kohler A."/>
            <person name="Sanchez-Garcia M."/>
            <person name="Andreopoulos B."/>
            <person name="Barry K.W."/>
            <person name="Bonito G."/>
            <person name="Buee M."/>
            <person name="Carver A."/>
            <person name="Chen C."/>
            <person name="Cichocki N."/>
            <person name="Clum A."/>
            <person name="Culley D."/>
            <person name="Crous P.W."/>
            <person name="Fauchery L."/>
            <person name="Girlanda M."/>
            <person name="Hayes R."/>
            <person name="Keri Z."/>
            <person name="Labutti K."/>
            <person name="Lipzen A."/>
            <person name="Lombard V."/>
            <person name="Magnuson J."/>
            <person name="Maillard F."/>
            <person name="Morin E."/>
            <person name="Murat C."/>
            <person name="Nolan M."/>
            <person name="Ohm R."/>
            <person name="Pangilinan J."/>
            <person name="Pereira M."/>
            <person name="Perotto S."/>
            <person name="Peter M."/>
            <person name="Riley R."/>
            <person name="Sitrit Y."/>
            <person name="Stielow B."/>
            <person name="Szollosi G."/>
            <person name="Zifcakova L."/>
            <person name="Stursova M."/>
            <person name="Spatafora J.W."/>
            <person name="Tedersoo L."/>
            <person name="Vaario L.-M."/>
            <person name="Yamada A."/>
            <person name="Yan M."/>
            <person name="Wang P."/>
            <person name="Xu J."/>
            <person name="Bruns T."/>
            <person name="Baldrian P."/>
            <person name="Vilgalys R."/>
            <person name="Henrissat B."/>
            <person name="Grigoriev I.V."/>
            <person name="Hibbett D."/>
            <person name="Nagy L.G."/>
            <person name="Martin F.M."/>
        </authorList>
    </citation>
    <scope>NUCLEOTIDE SEQUENCE</scope>
    <source>
        <strain evidence="1">P2</strain>
    </source>
</reference>
<dbReference type="EMBL" id="MU117987">
    <property type="protein sequence ID" value="KAF9650233.1"/>
    <property type="molecule type" value="Genomic_DNA"/>
</dbReference>
<dbReference type="Proteomes" id="UP000886501">
    <property type="component" value="Unassembled WGS sequence"/>
</dbReference>
<organism evidence="1 2">
    <name type="scientific">Thelephora ganbajun</name>
    <name type="common">Ganba fungus</name>
    <dbReference type="NCBI Taxonomy" id="370292"/>
    <lineage>
        <taxon>Eukaryota</taxon>
        <taxon>Fungi</taxon>
        <taxon>Dikarya</taxon>
        <taxon>Basidiomycota</taxon>
        <taxon>Agaricomycotina</taxon>
        <taxon>Agaricomycetes</taxon>
        <taxon>Thelephorales</taxon>
        <taxon>Thelephoraceae</taxon>
        <taxon>Thelephora</taxon>
    </lineage>
</organism>
<sequence>MSSYLAEARYGKDKVRVFRTVREGKIYHVVEYNVEVLLEGDLETRRATYTQADNSVVVATDSMKNITYYLAKISPHVLSAERFGLHLATHLVSKYAHIHKAFVTIEQLRWARITVDGKPHNHSFLRDGDERRIVKVQVDGSQGKDKLVGNVSAGISDLLVLKSTGSAFENFIRDEYTTLVEVDDRIFSTSVDLLYTFAPFEITAPKDEKKLDFGKEQIKGEGGLAAWEGIKVGESAREITLSVFATDESASVQATLYKMGQRLIKENTAVDRATYTLPNKHYIPVDMKYIGIDNTSPSLAEVFVPVSAPSGLISATVARVGA</sequence>
<accession>A0ACB6ZLG1</accession>
<proteinExistence type="predicted"/>
<reference evidence="1" key="2">
    <citation type="journal article" date="2020" name="Nat. Commun.">
        <title>Large-scale genome sequencing of mycorrhizal fungi provides insights into the early evolution of symbiotic traits.</title>
        <authorList>
            <person name="Miyauchi S."/>
            <person name="Kiss E."/>
            <person name="Kuo A."/>
            <person name="Drula E."/>
            <person name="Kohler A."/>
            <person name="Sanchez-Garcia M."/>
            <person name="Morin E."/>
            <person name="Andreopoulos B."/>
            <person name="Barry K.W."/>
            <person name="Bonito G."/>
            <person name="Buee M."/>
            <person name="Carver A."/>
            <person name="Chen C."/>
            <person name="Cichocki N."/>
            <person name="Clum A."/>
            <person name="Culley D."/>
            <person name="Crous P.W."/>
            <person name="Fauchery L."/>
            <person name="Girlanda M."/>
            <person name="Hayes R.D."/>
            <person name="Keri Z."/>
            <person name="LaButti K."/>
            <person name="Lipzen A."/>
            <person name="Lombard V."/>
            <person name="Magnuson J."/>
            <person name="Maillard F."/>
            <person name="Murat C."/>
            <person name="Nolan M."/>
            <person name="Ohm R.A."/>
            <person name="Pangilinan J."/>
            <person name="Pereira M.F."/>
            <person name="Perotto S."/>
            <person name="Peter M."/>
            <person name="Pfister S."/>
            <person name="Riley R."/>
            <person name="Sitrit Y."/>
            <person name="Stielow J.B."/>
            <person name="Szollosi G."/>
            <person name="Zifcakova L."/>
            <person name="Stursova M."/>
            <person name="Spatafora J.W."/>
            <person name="Tedersoo L."/>
            <person name="Vaario L.M."/>
            <person name="Yamada A."/>
            <person name="Yan M."/>
            <person name="Wang P."/>
            <person name="Xu J."/>
            <person name="Bruns T."/>
            <person name="Baldrian P."/>
            <person name="Vilgalys R."/>
            <person name="Dunand C."/>
            <person name="Henrissat B."/>
            <person name="Grigoriev I.V."/>
            <person name="Hibbett D."/>
            <person name="Nagy L.G."/>
            <person name="Martin F.M."/>
        </authorList>
    </citation>
    <scope>NUCLEOTIDE SEQUENCE</scope>
    <source>
        <strain evidence="1">P2</strain>
    </source>
</reference>
<name>A0ACB6ZLG1_THEGA</name>
<comment type="caution">
    <text evidence="1">The sequence shown here is derived from an EMBL/GenBank/DDBJ whole genome shotgun (WGS) entry which is preliminary data.</text>
</comment>
<gene>
    <name evidence="1" type="ORF">BDM02DRAFT_3093432</name>
</gene>
<evidence type="ECO:0000313" key="2">
    <source>
        <dbReference type="Proteomes" id="UP000886501"/>
    </source>
</evidence>
<evidence type="ECO:0000313" key="1">
    <source>
        <dbReference type="EMBL" id="KAF9650233.1"/>
    </source>
</evidence>
<protein>
    <submittedName>
        <fullName evidence="1">Uricase</fullName>
    </submittedName>
</protein>